<dbReference type="AlphaFoldDB" id="A0A437N2S9"/>
<dbReference type="EMBL" id="SACO01000009">
    <property type="protein sequence ID" value="RVU04231.1"/>
    <property type="molecule type" value="Genomic_DNA"/>
</dbReference>
<accession>A0A437N2S9</accession>
<organism evidence="1 2">
    <name type="scientific">Novosphingobium umbonatum</name>
    <dbReference type="NCBI Taxonomy" id="1908524"/>
    <lineage>
        <taxon>Bacteria</taxon>
        <taxon>Pseudomonadati</taxon>
        <taxon>Pseudomonadota</taxon>
        <taxon>Alphaproteobacteria</taxon>
        <taxon>Sphingomonadales</taxon>
        <taxon>Sphingomonadaceae</taxon>
        <taxon>Novosphingobium</taxon>
    </lineage>
</organism>
<evidence type="ECO:0000313" key="2">
    <source>
        <dbReference type="Proteomes" id="UP000282837"/>
    </source>
</evidence>
<keyword evidence="2" id="KW-1185">Reference proteome</keyword>
<dbReference type="OrthoDB" id="5702680at2"/>
<dbReference type="RefSeq" id="WP_127709859.1">
    <property type="nucleotide sequence ID" value="NZ_SACO01000009.1"/>
</dbReference>
<reference evidence="1 2" key="1">
    <citation type="submission" date="2019-01" db="EMBL/GenBank/DDBJ databases">
        <authorList>
            <person name="Chen W.-M."/>
        </authorList>
    </citation>
    <scope>NUCLEOTIDE SEQUENCE [LARGE SCALE GENOMIC DNA]</scope>
    <source>
        <strain evidence="1 2">FSY-9</strain>
    </source>
</reference>
<gene>
    <name evidence="1" type="ORF">EOE18_12075</name>
</gene>
<name>A0A437N2S9_9SPHN</name>
<comment type="caution">
    <text evidence="1">The sequence shown here is derived from an EMBL/GenBank/DDBJ whole genome shotgun (WGS) entry which is preliminary data.</text>
</comment>
<evidence type="ECO:0000313" key="1">
    <source>
        <dbReference type="EMBL" id="RVU04231.1"/>
    </source>
</evidence>
<dbReference type="Proteomes" id="UP000282837">
    <property type="component" value="Unassembled WGS sequence"/>
</dbReference>
<sequence>MIIRLIQPVFKSLALVLPALIPSWRFFDAVSASPRLDYVLLAKQTDDSADWRPFRPRPERLTFPAMLRRMLWNAERNESLFLVSCSERLVQNPTAHSQSEILRRIARHLAPQADATPFLQVRLRFVLPDEDGALNSHVAYLSPVLAVKDLL</sequence>
<proteinExistence type="predicted"/>
<protein>
    <submittedName>
        <fullName evidence="1">Uncharacterized protein</fullName>
    </submittedName>
</protein>